<dbReference type="Proteomes" id="UP000507470">
    <property type="component" value="Unassembled WGS sequence"/>
</dbReference>
<dbReference type="EMBL" id="CACVKT020010233">
    <property type="protein sequence ID" value="CAC5425427.1"/>
    <property type="molecule type" value="Genomic_DNA"/>
</dbReference>
<protein>
    <submittedName>
        <fullName evidence="2">Uncharacterized protein</fullName>
    </submittedName>
</protein>
<sequence>MTEEIDQENLIQCYYDSNSSDNGQSQSGLPQNRTCKWTILDLRTVSLFYYNESTPVITLLDMITSQTGMFEQLSFEQKQVVQSLQRNITFNYSMDDITFGDDCLSETQENLNIIKQEDVVLAEDFLRNTVLMVHSAMLRSQPDKVSKGVFIDLFNSFVKMCGLIPVSGTEWRSKQNILESEVLSEPDVILTTADSLESIVFPLSAVSVVSIVDILEDENMSAQLNGHDVKFEYPERTRTRRCKSSCSMHIYMSSDESDEEPVIYGRIREKVLCQHAGDLLMHTLEHNKWRNKFDCKTKKSKYRPGIIVVGTQVTFTLLDYSFDHHRELKSGGVERERSFIYYSEPMDILKKEERDLLLEALKTRIIENHHRIIENYLRIIENHHRIIENHHRIIENHHRIIENHLRIIENHLRIIENSYNRKLPSYNRKLPSYNRKPPSYNRKPPSYNRKPPSYNRKRPSYNRKPPSYNRKPTSYNRKAPSYNRKAPSYNKKDT</sequence>
<dbReference type="AlphaFoldDB" id="A0A6J8EY49"/>
<keyword evidence="3" id="KW-1185">Reference proteome</keyword>
<evidence type="ECO:0000313" key="3">
    <source>
        <dbReference type="Proteomes" id="UP000507470"/>
    </source>
</evidence>
<evidence type="ECO:0000256" key="1">
    <source>
        <dbReference type="SAM" id="MobiDB-lite"/>
    </source>
</evidence>
<dbReference type="OrthoDB" id="6110959at2759"/>
<reference evidence="2 3" key="1">
    <citation type="submission" date="2020-06" db="EMBL/GenBank/DDBJ databases">
        <authorList>
            <person name="Li R."/>
            <person name="Bekaert M."/>
        </authorList>
    </citation>
    <scope>NUCLEOTIDE SEQUENCE [LARGE SCALE GENOMIC DNA]</scope>
    <source>
        <strain evidence="3">wild</strain>
    </source>
</reference>
<accession>A0A6J8EY49</accession>
<organism evidence="2 3">
    <name type="scientific">Mytilus coruscus</name>
    <name type="common">Sea mussel</name>
    <dbReference type="NCBI Taxonomy" id="42192"/>
    <lineage>
        <taxon>Eukaryota</taxon>
        <taxon>Metazoa</taxon>
        <taxon>Spiralia</taxon>
        <taxon>Lophotrochozoa</taxon>
        <taxon>Mollusca</taxon>
        <taxon>Bivalvia</taxon>
        <taxon>Autobranchia</taxon>
        <taxon>Pteriomorphia</taxon>
        <taxon>Mytilida</taxon>
        <taxon>Mytiloidea</taxon>
        <taxon>Mytilidae</taxon>
        <taxon>Mytilinae</taxon>
        <taxon>Mytilus</taxon>
    </lineage>
</organism>
<evidence type="ECO:0000313" key="2">
    <source>
        <dbReference type="EMBL" id="CAC5425427.1"/>
    </source>
</evidence>
<proteinExistence type="predicted"/>
<name>A0A6J8EY49_MYTCO</name>
<gene>
    <name evidence="2" type="ORF">MCOR_57250</name>
</gene>
<feature type="region of interest" description="Disordered" evidence="1">
    <location>
        <begin position="425"/>
        <end position="494"/>
    </location>
</feature>